<evidence type="ECO:0000256" key="5">
    <source>
        <dbReference type="SAM" id="MobiDB-lite"/>
    </source>
</evidence>
<dbReference type="InterPro" id="IPR009057">
    <property type="entry name" value="Homeodomain-like_sf"/>
</dbReference>
<proteinExistence type="inferred from homology"/>
<organism evidence="7 8">
    <name type="scientific">Sphaerobolus stellatus (strain SS14)</name>
    <dbReference type="NCBI Taxonomy" id="990650"/>
    <lineage>
        <taxon>Eukaryota</taxon>
        <taxon>Fungi</taxon>
        <taxon>Dikarya</taxon>
        <taxon>Basidiomycota</taxon>
        <taxon>Agaricomycotina</taxon>
        <taxon>Agaricomycetes</taxon>
        <taxon>Phallomycetidae</taxon>
        <taxon>Geastrales</taxon>
        <taxon>Sphaerobolaceae</taxon>
        <taxon>Sphaerobolus</taxon>
    </lineage>
</organism>
<gene>
    <name evidence="7" type="ORF">M422DRAFT_38041</name>
</gene>
<comment type="similarity">
    <text evidence="1">Belongs to the TALE/M-ATYP homeobox family.</text>
</comment>
<evidence type="ECO:0000256" key="1">
    <source>
        <dbReference type="ARBA" id="ARBA00005800"/>
    </source>
</evidence>
<keyword evidence="2" id="KW-0238">DNA-binding</keyword>
<dbReference type="CDD" id="cd00086">
    <property type="entry name" value="homeodomain"/>
    <property type="match status" value="1"/>
</dbReference>
<evidence type="ECO:0000256" key="2">
    <source>
        <dbReference type="ARBA" id="ARBA00023125"/>
    </source>
</evidence>
<feature type="compositionally biased region" description="Pro residues" evidence="5">
    <location>
        <begin position="61"/>
        <end position="77"/>
    </location>
</feature>
<keyword evidence="8" id="KW-1185">Reference proteome</keyword>
<feature type="region of interest" description="Disordered" evidence="5">
    <location>
        <begin position="404"/>
        <end position="450"/>
    </location>
</feature>
<evidence type="ECO:0000256" key="4">
    <source>
        <dbReference type="ARBA" id="ARBA00023242"/>
    </source>
</evidence>
<dbReference type="InterPro" id="IPR008422">
    <property type="entry name" value="KN_HD"/>
</dbReference>
<dbReference type="InterPro" id="IPR001356">
    <property type="entry name" value="HD"/>
</dbReference>
<evidence type="ECO:0000313" key="8">
    <source>
        <dbReference type="Proteomes" id="UP000054279"/>
    </source>
</evidence>
<name>A0A0C9TYK9_SPHS4</name>
<keyword evidence="4" id="KW-0539">Nucleus</keyword>
<feature type="compositionally biased region" description="Polar residues" evidence="5">
    <location>
        <begin position="315"/>
        <end position="325"/>
    </location>
</feature>
<feature type="compositionally biased region" description="Low complexity" evidence="5">
    <location>
        <begin position="24"/>
        <end position="41"/>
    </location>
</feature>
<dbReference type="SUPFAM" id="SSF46689">
    <property type="entry name" value="Homeodomain-like"/>
    <property type="match status" value="1"/>
</dbReference>
<keyword evidence="3" id="KW-0371">Homeobox</keyword>
<dbReference type="AlphaFoldDB" id="A0A0C9TYK9"/>
<dbReference type="Proteomes" id="UP000054279">
    <property type="component" value="Unassembled WGS sequence"/>
</dbReference>
<evidence type="ECO:0000313" key="7">
    <source>
        <dbReference type="EMBL" id="KIJ26904.1"/>
    </source>
</evidence>
<feature type="region of interest" description="Disordered" evidence="5">
    <location>
        <begin position="315"/>
        <end position="344"/>
    </location>
</feature>
<accession>A0A0C9TYK9</accession>
<dbReference type="GO" id="GO:0003677">
    <property type="term" value="F:DNA binding"/>
    <property type="evidence" value="ECO:0007669"/>
    <property type="project" value="UniProtKB-KW"/>
</dbReference>
<feature type="region of interest" description="Disordered" evidence="5">
    <location>
        <begin position="277"/>
        <end position="302"/>
    </location>
</feature>
<sequence>MPSKASLQFPRYPSTQPPASGFPLPSQYPSSISNSLPSGSSSVPLLPLAFPLASKSESSPSPSPNPTPKPPRKPPPNSHTRPISSIARHCYPFFLKHLHHPFPTREDKEAIVANANKFDSETITLTRVSNWFMNARRRSGYLEICNESFGGDSQRMGEFCVRVFEVPEGFLLTENPRAEERIREMRTKVLGWQESQEVPSDWARELSAVLQTYTEFDRLLIDSAFKHITSIAPGKTFDELKVIASTLPLKENSHTAQGHLFSGSLLSTESLPVAGSKRKRSFSVPESDDTAAPSLRHSSSSSSLFSTASECSFASSRTPSFTWSDTSDDTPINKRTRLDDESVQGVDFNSLSSRESVQPPAHQSFSADSEFTFSVPWPVMNEDPFFLPFTEENADLAPALGSKRPLETEVGDSPESEITTSQTSTKRRRVESLPSTNIPSNEFPSSTPVQSFQDTMPLAMDFTEQSILTGESLLVAPPTQGDLDVSVFDWSSFLEGSIAPLSSDFPEDLTSLLQLANEIETADPQRGESTNFQQSDVVGSAESGIFPEEEILSFDLDTLFIDYDASDGMNWNLSSCGTTLEDLVVPEPESEFPLEQQGTSDGDGNEEQALNNRINMTIPAALRPVTL</sequence>
<dbReference type="HOGENOM" id="CLU_436264_0_0_1"/>
<feature type="region of interest" description="Disordered" evidence="5">
    <location>
        <begin position="588"/>
        <end position="612"/>
    </location>
</feature>
<dbReference type="GO" id="GO:0006355">
    <property type="term" value="P:regulation of DNA-templated transcription"/>
    <property type="evidence" value="ECO:0007669"/>
    <property type="project" value="InterPro"/>
</dbReference>
<evidence type="ECO:0000256" key="3">
    <source>
        <dbReference type="ARBA" id="ARBA00023155"/>
    </source>
</evidence>
<dbReference type="Pfam" id="PF05920">
    <property type="entry name" value="Homeobox_KN"/>
    <property type="match status" value="1"/>
</dbReference>
<feature type="region of interest" description="Disordered" evidence="5">
    <location>
        <begin position="53"/>
        <end position="82"/>
    </location>
</feature>
<dbReference type="OrthoDB" id="250329at2759"/>
<protein>
    <recommendedName>
        <fullName evidence="6">KN homeodomain domain-containing protein</fullName>
    </recommendedName>
</protein>
<dbReference type="EMBL" id="KN837352">
    <property type="protein sequence ID" value="KIJ26904.1"/>
    <property type="molecule type" value="Genomic_DNA"/>
</dbReference>
<reference evidence="7 8" key="1">
    <citation type="submission" date="2014-06" db="EMBL/GenBank/DDBJ databases">
        <title>Evolutionary Origins and Diversification of the Mycorrhizal Mutualists.</title>
        <authorList>
            <consortium name="DOE Joint Genome Institute"/>
            <consortium name="Mycorrhizal Genomics Consortium"/>
            <person name="Kohler A."/>
            <person name="Kuo A."/>
            <person name="Nagy L.G."/>
            <person name="Floudas D."/>
            <person name="Copeland A."/>
            <person name="Barry K.W."/>
            <person name="Cichocki N."/>
            <person name="Veneault-Fourrey C."/>
            <person name="LaButti K."/>
            <person name="Lindquist E.A."/>
            <person name="Lipzen A."/>
            <person name="Lundell T."/>
            <person name="Morin E."/>
            <person name="Murat C."/>
            <person name="Riley R."/>
            <person name="Ohm R."/>
            <person name="Sun H."/>
            <person name="Tunlid A."/>
            <person name="Henrissat B."/>
            <person name="Grigoriev I.V."/>
            <person name="Hibbett D.S."/>
            <person name="Martin F."/>
        </authorList>
    </citation>
    <scope>NUCLEOTIDE SEQUENCE [LARGE SCALE GENOMIC DNA]</scope>
    <source>
        <strain evidence="7 8">SS14</strain>
    </source>
</reference>
<feature type="compositionally biased region" description="Polar residues" evidence="5">
    <location>
        <begin position="433"/>
        <end position="450"/>
    </location>
</feature>
<evidence type="ECO:0000259" key="6">
    <source>
        <dbReference type="Pfam" id="PF05920"/>
    </source>
</evidence>
<feature type="compositionally biased region" description="Polar residues" evidence="5">
    <location>
        <begin position="596"/>
        <end position="612"/>
    </location>
</feature>
<dbReference type="Gene3D" id="1.10.10.60">
    <property type="entry name" value="Homeodomain-like"/>
    <property type="match status" value="1"/>
</dbReference>
<feature type="domain" description="KN homeodomain" evidence="6">
    <location>
        <begin position="94"/>
        <end position="138"/>
    </location>
</feature>
<feature type="region of interest" description="Disordered" evidence="5">
    <location>
        <begin position="1"/>
        <end position="41"/>
    </location>
</feature>